<reference evidence="9 10" key="2">
    <citation type="journal article" date="2019" name="Nat. Med.">
        <title>A library of human gut bacterial isolates paired with longitudinal multiomics data enables mechanistic microbiome research.</title>
        <authorList>
            <person name="Poyet M."/>
            <person name="Groussin M."/>
            <person name="Gibbons S.M."/>
            <person name="Avila-Pacheco J."/>
            <person name="Jiang X."/>
            <person name="Kearney S.M."/>
            <person name="Perrotta A.R."/>
            <person name="Berdy B."/>
            <person name="Zhao S."/>
            <person name="Lieberman T.D."/>
            <person name="Swanson P.K."/>
            <person name="Smith M."/>
            <person name="Roesemann S."/>
            <person name="Alexander J.E."/>
            <person name="Rich S.A."/>
            <person name="Livny J."/>
            <person name="Vlamakis H."/>
            <person name="Clish C."/>
            <person name="Bullock K."/>
            <person name="Deik A."/>
            <person name="Scott J."/>
            <person name="Pierce K.A."/>
            <person name="Xavier R.J."/>
            <person name="Alm E.J."/>
        </authorList>
    </citation>
    <scope>NUCLEOTIDE SEQUENCE [LARGE SCALE GENOMIC DNA]</scope>
    <source>
        <strain evidence="6 10">BIOML-A10</strain>
        <strain evidence="5 9">BIOML-A11</strain>
    </source>
</reference>
<keyword evidence="1 4" id="KW-0378">Hydrolase</keyword>
<dbReference type="Proteomes" id="UP000471216">
    <property type="component" value="Unassembled WGS sequence"/>
</dbReference>
<dbReference type="PROSITE" id="PS50110">
    <property type="entry name" value="RESPONSE_REGULATORY"/>
    <property type="match status" value="1"/>
</dbReference>
<dbReference type="CDD" id="cd17536">
    <property type="entry name" value="REC_YesN-like"/>
    <property type="match status" value="1"/>
</dbReference>
<dbReference type="InterPro" id="IPR001932">
    <property type="entry name" value="PPM-type_phosphatase-like_dom"/>
</dbReference>
<proteinExistence type="predicted"/>
<feature type="modified residue" description="4-aspartylphosphate" evidence="2">
    <location>
        <position position="58"/>
    </location>
</feature>
<dbReference type="SMART" id="SM00331">
    <property type="entry name" value="PP2C_SIG"/>
    <property type="match status" value="1"/>
</dbReference>
<evidence type="ECO:0000256" key="1">
    <source>
        <dbReference type="ARBA" id="ARBA00022801"/>
    </source>
</evidence>
<sequence length="390" mass="43788">MAIKILSVDDEQDLEALLTQYFRRKIRKGEYEFSFAHNGLEALRMMLDHPDFDIILSDINMPEMDGLTLLTKINEMRNPALKCIIVSAYGDMENIRTAMNHGAFDFATKPIDMEDLERTIEKAVEQISFIKEAQKEHHQLEEIQYDLNVAREIQQSILPKQFPPFPQYKQFDLYATMSAAKAVGGDFYDFFLVDDNHLGFTIADVSDKGIPAAIFMAISRTVIRATALRQLSPAVCMKESNDLLCRESVNGMFVTTFYAILNIHTGDVVYCNGGHNRPVWIRKNDKVSLLPMTGGMALGVVPGLAYKEQSLKLEAGDSLFLYTDGISEAMNLRNEQYGDIRLVEACSSVKNQSPKSMIEGISESVQSFVNGATQSDDITMLALTYKGQIL</sequence>
<dbReference type="GO" id="GO:0000160">
    <property type="term" value="P:phosphorelay signal transduction system"/>
    <property type="evidence" value="ECO:0007669"/>
    <property type="project" value="InterPro"/>
</dbReference>
<evidence type="ECO:0000256" key="2">
    <source>
        <dbReference type="PROSITE-ProRule" id="PRU00169"/>
    </source>
</evidence>
<dbReference type="SUPFAM" id="SSF81606">
    <property type="entry name" value="PP2C-like"/>
    <property type="match status" value="1"/>
</dbReference>
<dbReference type="InterPro" id="IPR011006">
    <property type="entry name" value="CheY-like_superfamily"/>
</dbReference>
<feature type="domain" description="Response regulatory" evidence="3">
    <location>
        <begin position="4"/>
        <end position="124"/>
    </location>
</feature>
<evidence type="ECO:0000313" key="10">
    <source>
        <dbReference type="Proteomes" id="UP000471216"/>
    </source>
</evidence>
<evidence type="ECO:0000313" key="11">
    <source>
        <dbReference type="Proteomes" id="UP000501982"/>
    </source>
</evidence>
<dbReference type="EC" id="3.1.3.3" evidence="4"/>
<dbReference type="Proteomes" id="UP000450599">
    <property type="component" value="Unassembled WGS sequence"/>
</dbReference>
<evidence type="ECO:0000313" key="5">
    <source>
        <dbReference type="EMBL" id="MRY84299.1"/>
    </source>
</evidence>
<dbReference type="Pfam" id="PF00072">
    <property type="entry name" value="Response_reg"/>
    <property type="match status" value="1"/>
</dbReference>
<dbReference type="EMBL" id="CP051672">
    <property type="protein sequence ID" value="QJE30344.1"/>
    <property type="molecule type" value="Genomic_DNA"/>
</dbReference>
<name>A0A174WB30_PARDI</name>
<dbReference type="InterPro" id="IPR052016">
    <property type="entry name" value="Bact_Sigma-Reg"/>
</dbReference>
<dbReference type="InterPro" id="IPR036457">
    <property type="entry name" value="PPM-type-like_dom_sf"/>
</dbReference>
<evidence type="ECO:0000313" key="6">
    <source>
        <dbReference type="EMBL" id="MRZ07320.1"/>
    </source>
</evidence>
<dbReference type="Proteomes" id="UP000501982">
    <property type="component" value="Chromosome"/>
</dbReference>
<organism evidence="4 8">
    <name type="scientific">Parabacteroides distasonis</name>
    <dbReference type="NCBI Taxonomy" id="823"/>
    <lineage>
        <taxon>Bacteria</taxon>
        <taxon>Pseudomonadati</taxon>
        <taxon>Bacteroidota</taxon>
        <taxon>Bacteroidia</taxon>
        <taxon>Bacteroidales</taxon>
        <taxon>Tannerellaceae</taxon>
        <taxon>Parabacteroides</taxon>
    </lineage>
</organism>
<accession>A0A174WB30</accession>
<dbReference type="PANTHER" id="PTHR43156">
    <property type="entry name" value="STAGE II SPORULATION PROTEIN E-RELATED"/>
    <property type="match status" value="1"/>
</dbReference>
<reference evidence="4 8" key="1">
    <citation type="submission" date="2015-09" db="EMBL/GenBank/DDBJ databases">
        <authorList>
            <consortium name="Pathogen Informatics"/>
        </authorList>
    </citation>
    <scope>NUCLEOTIDE SEQUENCE [LARGE SCALE GENOMIC DNA]</scope>
    <source>
        <strain evidence="4 8">2789STDY5834948</strain>
    </source>
</reference>
<dbReference type="InterPro" id="IPR001789">
    <property type="entry name" value="Sig_transdc_resp-reg_receiver"/>
</dbReference>
<evidence type="ECO:0000313" key="4">
    <source>
        <dbReference type="EMBL" id="CUQ41410.1"/>
    </source>
</evidence>
<dbReference type="EMBL" id="WKMW01000007">
    <property type="protein sequence ID" value="MRY84299.1"/>
    <property type="molecule type" value="Genomic_DNA"/>
</dbReference>
<dbReference type="Pfam" id="PF07228">
    <property type="entry name" value="SpoIIE"/>
    <property type="match status" value="1"/>
</dbReference>
<reference evidence="7 11" key="3">
    <citation type="submission" date="2020-04" db="EMBL/GenBank/DDBJ databases">
        <title>Complete Genomes and Methylome analysis of CBBP consortium that reverse antibiotic-induced susceptibility to vancomycin-resistant Enterococcus faecium infection.</title>
        <authorList>
            <person name="Fomenkov A."/>
            <person name="Zhang Z."/>
            <person name="Pamer E."/>
            <person name="Roberts R.J."/>
        </authorList>
    </citation>
    <scope>NUCLEOTIDE SEQUENCE [LARGE SCALE GENOMIC DNA]</scope>
    <source>
        <strain evidence="11">CBBP</strain>
        <strain evidence="7">CBBP-1</strain>
    </source>
</reference>
<gene>
    <name evidence="4" type="primary">rsbU</name>
    <name evidence="4" type="ORF">ERS852560_02740</name>
    <name evidence="6" type="ORF">GKD54_14105</name>
    <name evidence="5" type="ORF">GKD58_08545</name>
    <name evidence="7" type="ORF">HHO38_19555</name>
</gene>
<dbReference type="Gene3D" id="3.40.50.2300">
    <property type="match status" value="1"/>
</dbReference>
<keyword evidence="2" id="KW-0597">Phosphoprotein</keyword>
<dbReference type="EMBL" id="CZBM01000011">
    <property type="protein sequence ID" value="CUQ41410.1"/>
    <property type="molecule type" value="Genomic_DNA"/>
</dbReference>
<evidence type="ECO:0000313" key="9">
    <source>
        <dbReference type="Proteomes" id="UP000450599"/>
    </source>
</evidence>
<dbReference type="PANTHER" id="PTHR43156:SF2">
    <property type="entry name" value="STAGE II SPORULATION PROTEIN E"/>
    <property type="match status" value="1"/>
</dbReference>
<dbReference type="SUPFAM" id="SSF52172">
    <property type="entry name" value="CheY-like"/>
    <property type="match status" value="1"/>
</dbReference>
<dbReference type="Gene3D" id="3.60.40.10">
    <property type="entry name" value="PPM-type phosphatase domain"/>
    <property type="match status" value="1"/>
</dbReference>
<dbReference type="Proteomes" id="UP000095332">
    <property type="component" value="Unassembled WGS sequence"/>
</dbReference>
<dbReference type="RefSeq" id="WP_036617741.1">
    <property type="nucleotide sequence ID" value="NZ_CAJSZN010000010.1"/>
</dbReference>
<evidence type="ECO:0000313" key="7">
    <source>
        <dbReference type="EMBL" id="QJE30344.1"/>
    </source>
</evidence>
<protein>
    <submittedName>
        <fullName evidence="4">Phosphoserine phosphatase rsbU</fullName>
        <ecNumber evidence="4">3.1.3.3</ecNumber>
    </submittedName>
    <submittedName>
        <fullName evidence="5">SpoIIE family protein phosphatase</fullName>
    </submittedName>
</protein>
<dbReference type="EMBL" id="WKMX01000012">
    <property type="protein sequence ID" value="MRZ07320.1"/>
    <property type="molecule type" value="Genomic_DNA"/>
</dbReference>
<dbReference type="SMART" id="SM00448">
    <property type="entry name" value="REC"/>
    <property type="match status" value="1"/>
</dbReference>
<dbReference type="AlphaFoldDB" id="A0A174WB30"/>
<evidence type="ECO:0000313" key="8">
    <source>
        <dbReference type="Proteomes" id="UP000095332"/>
    </source>
</evidence>
<dbReference type="GO" id="GO:0016791">
    <property type="term" value="F:phosphatase activity"/>
    <property type="evidence" value="ECO:0007669"/>
    <property type="project" value="TreeGrafter"/>
</dbReference>
<evidence type="ECO:0000259" key="3">
    <source>
        <dbReference type="PROSITE" id="PS50110"/>
    </source>
</evidence>